<comment type="pathway">
    <text evidence="2 16 17">Pyrimidine metabolism; UMP biosynthesis via salvage pathway; UMP from uridine: step 1/1.</text>
</comment>
<feature type="binding site" evidence="16">
    <location>
        <begin position="12"/>
        <end position="19"/>
    </location>
    <ligand>
        <name>ATP</name>
        <dbReference type="ChEBI" id="CHEBI:30616"/>
    </ligand>
</feature>
<proteinExistence type="inferred from homology"/>
<dbReference type="EC" id="2.7.1.48" evidence="5 16"/>
<evidence type="ECO:0000256" key="14">
    <source>
        <dbReference type="ARBA" id="ARBA00047436"/>
    </source>
</evidence>
<comment type="subcellular location">
    <subcellularLocation>
        <location evidence="1 16 17">Cytoplasm</location>
    </subcellularLocation>
</comment>
<evidence type="ECO:0000256" key="16">
    <source>
        <dbReference type="HAMAP-Rule" id="MF_00551"/>
    </source>
</evidence>
<dbReference type="PANTHER" id="PTHR10285">
    <property type="entry name" value="URIDINE KINASE"/>
    <property type="match status" value="1"/>
</dbReference>
<evidence type="ECO:0000256" key="13">
    <source>
        <dbReference type="ARBA" id="ARBA00031452"/>
    </source>
</evidence>
<protein>
    <recommendedName>
        <fullName evidence="6 16">Uridine kinase</fullName>
        <ecNumber evidence="5 16">2.7.1.48</ecNumber>
    </recommendedName>
    <alternativeName>
        <fullName evidence="12 16">Cytidine monophosphokinase</fullName>
    </alternativeName>
    <alternativeName>
        <fullName evidence="13 16">Uridine monophosphokinase</fullName>
    </alternativeName>
</protein>
<accession>A0ABT1SI36</accession>
<dbReference type="GO" id="GO:0004849">
    <property type="term" value="F:uridine kinase activity"/>
    <property type="evidence" value="ECO:0007669"/>
    <property type="project" value="UniProtKB-EC"/>
</dbReference>
<evidence type="ECO:0000256" key="10">
    <source>
        <dbReference type="ARBA" id="ARBA00022777"/>
    </source>
</evidence>
<dbReference type="EMBL" id="JANGCH010000001">
    <property type="protein sequence ID" value="MCQ5120879.1"/>
    <property type="molecule type" value="Genomic_DNA"/>
</dbReference>
<comment type="catalytic activity">
    <reaction evidence="14 17">
        <text>cytidine + ATP = CMP + ADP + H(+)</text>
        <dbReference type="Rhea" id="RHEA:24674"/>
        <dbReference type="ChEBI" id="CHEBI:15378"/>
        <dbReference type="ChEBI" id="CHEBI:17562"/>
        <dbReference type="ChEBI" id="CHEBI:30616"/>
        <dbReference type="ChEBI" id="CHEBI:60377"/>
        <dbReference type="ChEBI" id="CHEBI:456216"/>
        <dbReference type="EC" id="2.7.1.48"/>
    </reaction>
</comment>
<feature type="domain" description="Phosphoribulokinase/uridine kinase" evidence="18">
    <location>
        <begin position="7"/>
        <end position="193"/>
    </location>
</feature>
<dbReference type="SUPFAM" id="SSF52540">
    <property type="entry name" value="P-loop containing nucleoside triphosphate hydrolases"/>
    <property type="match status" value="1"/>
</dbReference>
<evidence type="ECO:0000256" key="3">
    <source>
        <dbReference type="ARBA" id="ARBA00004784"/>
    </source>
</evidence>
<evidence type="ECO:0000313" key="20">
    <source>
        <dbReference type="Proteomes" id="UP001524435"/>
    </source>
</evidence>
<organism evidence="19 20">
    <name type="scientific">Massilicoli timonensis</name>
    <dbReference type="NCBI Taxonomy" id="2015901"/>
    <lineage>
        <taxon>Bacteria</taxon>
        <taxon>Bacillati</taxon>
        <taxon>Bacillota</taxon>
        <taxon>Erysipelotrichia</taxon>
        <taxon>Erysipelotrichales</taxon>
        <taxon>Erysipelotrichaceae</taxon>
        <taxon>Massilicoli</taxon>
    </lineage>
</organism>
<evidence type="ECO:0000256" key="12">
    <source>
        <dbReference type="ARBA" id="ARBA00030641"/>
    </source>
</evidence>
<dbReference type="CDD" id="cd02023">
    <property type="entry name" value="UMPK"/>
    <property type="match status" value="1"/>
</dbReference>
<keyword evidence="9 16" id="KW-0547">Nucleotide-binding</keyword>
<evidence type="ECO:0000256" key="15">
    <source>
        <dbReference type="ARBA" id="ARBA00048909"/>
    </source>
</evidence>
<dbReference type="InterPro" id="IPR027417">
    <property type="entry name" value="P-loop_NTPase"/>
</dbReference>
<evidence type="ECO:0000256" key="7">
    <source>
        <dbReference type="ARBA" id="ARBA00022490"/>
    </source>
</evidence>
<keyword evidence="10 16" id="KW-0418">Kinase</keyword>
<sequence length="210" mass="24200">MKNKPILIGIAGGSASGKSSISKQLKEAFEYTKSVVIIRQDDYYKDQSEKTMEERVKTNYDHPFAFDNDLLVLHIQELLQRHAILKPTYDFVHHTRSELVENVQPCDVVVLEGLFVLEDEELRNLCDIKIFVDTDADLRFIRRLVRDVKKRGRTLESVVEQYTTTVRDMHNLFVEPSKRYADLIIPEGGHNVVAIDLLITKISSIIDKRA</sequence>
<dbReference type="NCBIfam" id="NF004018">
    <property type="entry name" value="PRK05480.1"/>
    <property type="match status" value="1"/>
</dbReference>
<evidence type="ECO:0000256" key="6">
    <source>
        <dbReference type="ARBA" id="ARBA00021478"/>
    </source>
</evidence>
<comment type="catalytic activity">
    <reaction evidence="15 16 17">
        <text>uridine + ATP = UMP + ADP + H(+)</text>
        <dbReference type="Rhea" id="RHEA:16825"/>
        <dbReference type="ChEBI" id="CHEBI:15378"/>
        <dbReference type="ChEBI" id="CHEBI:16704"/>
        <dbReference type="ChEBI" id="CHEBI:30616"/>
        <dbReference type="ChEBI" id="CHEBI:57865"/>
        <dbReference type="ChEBI" id="CHEBI:456216"/>
        <dbReference type="EC" id="2.7.1.48"/>
    </reaction>
</comment>
<reference evidence="19 20" key="1">
    <citation type="submission" date="2022-06" db="EMBL/GenBank/DDBJ databases">
        <title>Isolation of gut microbiota from human fecal samples.</title>
        <authorList>
            <person name="Pamer E.G."/>
            <person name="Barat B."/>
            <person name="Waligurski E."/>
            <person name="Medina S."/>
            <person name="Paddock L."/>
            <person name="Mostad J."/>
        </authorList>
    </citation>
    <scope>NUCLEOTIDE SEQUENCE [LARGE SCALE GENOMIC DNA]</scope>
    <source>
        <strain evidence="19 20">DFI.6.1</strain>
    </source>
</reference>
<comment type="pathway">
    <text evidence="3 16 17">Pyrimidine metabolism; CTP biosynthesis via salvage pathway; CTP from cytidine: step 1/3.</text>
</comment>
<comment type="caution">
    <text evidence="19">The sequence shown here is derived from an EMBL/GenBank/DDBJ whole genome shotgun (WGS) entry which is preliminary data.</text>
</comment>
<dbReference type="Gene3D" id="3.40.50.300">
    <property type="entry name" value="P-loop containing nucleotide triphosphate hydrolases"/>
    <property type="match status" value="1"/>
</dbReference>
<evidence type="ECO:0000259" key="18">
    <source>
        <dbReference type="Pfam" id="PF00485"/>
    </source>
</evidence>
<keyword evidence="8 16" id="KW-0808">Transferase</keyword>
<evidence type="ECO:0000256" key="4">
    <source>
        <dbReference type="ARBA" id="ARBA00005408"/>
    </source>
</evidence>
<comment type="similarity">
    <text evidence="4 16 17">Belongs to the uridine kinase family.</text>
</comment>
<dbReference type="HAMAP" id="MF_00551">
    <property type="entry name" value="Uridine_kinase"/>
    <property type="match status" value="1"/>
</dbReference>
<dbReference type="RefSeq" id="WP_102267271.1">
    <property type="nucleotide sequence ID" value="NZ_CALVCM010000020.1"/>
</dbReference>
<evidence type="ECO:0000256" key="17">
    <source>
        <dbReference type="RuleBase" id="RU003825"/>
    </source>
</evidence>
<evidence type="ECO:0000256" key="9">
    <source>
        <dbReference type="ARBA" id="ARBA00022741"/>
    </source>
</evidence>
<gene>
    <name evidence="16 19" type="primary">udk</name>
    <name evidence="19" type="ORF">NE663_01230</name>
</gene>
<dbReference type="NCBIfam" id="TIGR00235">
    <property type="entry name" value="udk"/>
    <property type="match status" value="1"/>
</dbReference>
<evidence type="ECO:0000256" key="5">
    <source>
        <dbReference type="ARBA" id="ARBA00012137"/>
    </source>
</evidence>
<dbReference type="InterPro" id="IPR000764">
    <property type="entry name" value="Uridine_kinase-like"/>
</dbReference>
<dbReference type="InterPro" id="IPR006083">
    <property type="entry name" value="PRK/URK"/>
</dbReference>
<evidence type="ECO:0000313" key="19">
    <source>
        <dbReference type="EMBL" id="MCQ5120879.1"/>
    </source>
</evidence>
<keyword evidence="11 16" id="KW-0067">ATP-binding</keyword>
<name>A0ABT1SI36_9FIRM</name>
<evidence type="ECO:0000256" key="11">
    <source>
        <dbReference type="ARBA" id="ARBA00022840"/>
    </source>
</evidence>
<evidence type="ECO:0000256" key="1">
    <source>
        <dbReference type="ARBA" id="ARBA00004496"/>
    </source>
</evidence>
<dbReference type="Pfam" id="PF00485">
    <property type="entry name" value="PRK"/>
    <property type="match status" value="1"/>
</dbReference>
<evidence type="ECO:0000256" key="2">
    <source>
        <dbReference type="ARBA" id="ARBA00004690"/>
    </source>
</evidence>
<dbReference type="PRINTS" id="PR00988">
    <property type="entry name" value="URIDINKINASE"/>
</dbReference>
<keyword evidence="20" id="KW-1185">Reference proteome</keyword>
<keyword evidence="7 16" id="KW-0963">Cytoplasm</keyword>
<dbReference type="Proteomes" id="UP001524435">
    <property type="component" value="Unassembled WGS sequence"/>
</dbReference>
<evidence type="ECO:0000256" key="8">
    <source>
        <dbReference type="ARBA" id="ARBA00022679"/>
    </source>
</evidence>
<dbReference type="InterPro" id="IPR026008">
    <property type="entry name" value="Uridine_kinase"/>
</dbReference>